<evidence type="ECO:0000256" key="2">
    <source>
        <dbReference type="SAM" id="Phobius"/>
    </source>
</evidence>
<feature type="compositionally biased region" description="Basic and acidic residues" evidence="1">
    <location>
        <begin position="83"/>
        <end position="94"/>
    </location>
</feature>
<dbReference type="Proteomes" id="UP001183629">
    <property type="component" value="Unassembled WGS sequence"/>
</dbReference>
<reference evidence="3 4" key="1">
    <citation type="submission" date="2023-07" db="EMBL/GenBank/DDBJ databases">
        <title>Sequencing the genomes of 1000 actinobacteria strains.</title>
        <authorList>
            <person name="Klenk H.-P."/>
        </authorList>
    </citation>
    <scope>NUCLEOTIDE SEQUENCE [LARGE SCALE GENOMIC DNA]</scope>
    <source>
        <strain evidence="3 4">DSM 44711</strain>
    </source>
</reference>
<dbReference type="EMBL" id="JAVDYC010000001">
    <property type="protein sequence ID" value="MDR7323531.1"/>
    <property type="molecule type" value="Genomic_DNA"/>
</dbReference>
<keyword evidence="2" id="KW-0812">Transmembrane</keyword>
<feature type="transmembrane region" description="Helical" evidence="2">
    <location>
        <begin position="587"/>
        <end position="609"/>
    </location>
</feature>
<sequence>MDYDDQDLSGRAPRQRRRAGSWSEDADYGDELPRPRAAEESQVERYTSYPDPATTDFYRRTGDTGVGDIPPIRSSRARNRWQASRETEGWRQEPDGGASYDRTSESLSYEDAAPERPSWADRRYDTGSWRNVSDTASWRRGSRVDPDEGTGYRAYQPGGRYGSRTDAGDTEPAARRRPPDEGGGSWGRDAEEDTWNRRSGAGSWRRVTETRTWVSETGSWSSADAIEHRATDVPAQRPAPAEDTWGGRAVREETGSWDAPRRTRSERRRAERAGELPEHAPERTDDQSWEQPERVERGPERVERVERGPEWVERGRERPAPGAEKPRHYQQSGWPDWSDPTMGPARTRGTRADAGPPVPRSGNAPQLPPEAIQDRPERAQTSSQWPAGAPGTTDTGTWRRRPENADDGDWRGPQAVSDTGTWRRGAQMDGPRARRERSATEDTGTRAGGYGFTRAEPDAPRPRYAGETGEVSRYPRRTETDTSSWQRTPDGVMWTGAPTTGTAPAAGVYRASRPVRSWQDDTSAAERDWAAGQANTGTYPDGLTRPSYADATPEERTPRREMSAAMRRRVAVEELDELEDAPPGGPLAAIGFTVFWYSVPVLLFTIFTLTQGTAERARAGATLLGAAPQFGISLAVSIVIAYLLRLVSGTWKTASVGLAAAVMGGGLATVLVSAISGQPIG</sequence>
<evidence type="ECO:0000256" key="1">
    <source>
        <dbReference type="SAM" id="MobiDB-lite"/>
    </source>
</evidence>
<feature type="compositionally biased region" description="Basic and acidic residues" evidence="1">
    <location>
        <begin position="31"/>
        <end position="43"/>
    </location>
</feature>
<name>A0AAE4CRZ7_9ACTN</name>
<organism evidence="3 4">
    <name type="scientific">Catenuloplanes niger</name>
    <dbReference type="NCBI Taxonomy" id="587534"/>
    <lineage>
        <taxon>Bacteria</taxon>
        <taxon>Bacillati</taxon>
        <taxon>Actinomycetota</taxon>
        <taxon>Actinomycetes</taxon>
        <taxon>Micromonosporales</taxon>
        <taxon>Micromonosporaceae</taxon>
        <taxon>Catenuloplanes</taxon>
    </lineage>
</organism>
<keyword evidence="2" id="KW-0472">Membrane</keyword>
<feature type="compositionally biased region" description="Polar residues" evidence="1">
    <location>
        <begin position="210"/>
        <end position="222"/>
    </location>
</feature>
<keyword evidence="2" id="KW-1133">Transmembrane helix</keyword>
<feature type="compositionally biased region" description="Basic and acidic residues" evidence="1">
    <location>
        <begin position="431"/>
        <end position="444"/>
    </location>
</feature>
<feature type="compositionally biased region" description="Basic and acidic residues" evidence="1">
    <location>
        <begin position="400"/>
        <end position="410"/>
    </location>
</feature>
<keyword evidence="4" id="KW-1185">Reference proteome</keyword>
<evidence type="ECO:0000313" key="3">
    <source>
        <dbReference type="EMBL" id="MDR7323531.1"/>
    </source>
</evidence>
<comment type="caution">
    <text evidence="3">The sequence shown here is derived from an EMBL/GenBank/DDBJ whole genome shotgun (WGS) entry which is preliminary data.</text>
</comment>
<feature type="compositionally biased region" description="Basic and acidic residues" evidence="1">
    <location>
        <begin position="553"/>
        <end position="562"/>
    </location>
</feature>
<feature type="transmembrane region" description="Helical" evidence="2">
    <location>
        <begin position="621"/>
        <end position="644"/>
    </location>
</feature>
<feature type="transmembrane region" description="Helical" evidence="2">
    <location>
        <begin position="656"/>
        <end position="675"/>
    </location>
</feature>
<feature type="compositionally biased region" description="Basic and acidic residues" evidence="1">
    <location>
        <begin position="249"/>
        <end position="327"/>
    </location>
</feature>
<feature type="compositionally biased region" description="Low complexity" evidence="1">
    <location>
        <begin position="386"/>
        <end position="396"/>
    </location>
</feature>
<gene>
    <name evidence="3" type="ORF">J2S44_003781</name>
</gene>
<dbReference type="RefSeq" id="WP_310415575.1">
    <property type="nucleotide sequence ID" value="NZ_JAVDYC010000001.1"/>
</dbReference>
<feature type="region of interest" description="Disordered" evidence="1">
    <location>
        <begin position="1"/>
        <end position="496"/>
    </location>
</feature>
<accession>A0AAE4CRZ7</accession>
<proteinExistence type="predicted"/>
<dbReference type="AlphaFoldDB" id="A0AAE4CRZ7"/>
<protein>
    <submittedName>
        <fullName evidence="3">Uncharacterized protein</fullName>
    </submittedName>
</protein>
<feature type="region of interest" description="Disordered" evidence="1">
    <location>
        <begin position="520"/>
        <end position="564"/>
    </location>
</feature>
<evidence type="ECO:0000313" key="4">
    <source>
        <dbReference type="Proteomes" id="UP001183629"/>
    </source>
</evidence>